<dbReference type="SUPFAM" id="SSF53335">
    <property type="entry name" value="S-adenosyl-L-methionine-dependent methyltransferases"/>
    <property type="match status" value="1"/>
</dbReference>
<dbReference type="InterPro" id="IPR029063">
    <property type="entry name" value="SAM-dependent_MTases_sf"/>
</dbReference>
<dbReference type="InterPro" id="IPR016461">
    <property type="entry name" value="COMT-like"/>
</dbReference>
<evidence type="ECO:0000256" key="2">
    <source>
        <dbReference type="ARBA" id="ARBA00022679"/>
    </source>
</evidence>
<evidence type="ECO:0000259" key="4">
    <source>
        <dbReference type="Pfam" id="PF00891"/>
    </source>
</evidence>
<accession>A0A9D4Y8J4</accession>
<keyword evidence="2" id="KW-0808">Transferase</keyword>
<protein>
    <recommendedName>
        <fullName evidence="4">O-methyltransferase C-terminal domain-containing protein</fullName>
    </recommendedName>
</protein>
<dbReference type="Gene3D" id="3.40.50.150">
    <property type="entry name" value="Vaccinia Virus protein VP39"/>
    <property type="match status" value="1"/>
</dbReference>
<dbReference type="Proteomes" id="UP001058974">
    <property type="component" value="Chromosome 2"/>
</dbReference>
<feature type="domain" description="O-methyltransferase C-terminal" evidence="4">
    <location>
        <begin position="7"/>
        <end position="88"/>
    </location>
</feature>
<reference evidence="5 6" key="1">
    <citation type="journal article" date="2022" name="Nat. Genet.">
        <title>Improved pea reference genome and pan-genome highlight genomic features and evolutionary characteristics.</title>
        <authorList>
            <person name="Yang T."/>
            <person name="Liu R."/>
            <person name="Luo Y."/>
            <person name="Hu S."/>
            <person name="Wang D."/>
            <person name="Wang C."/>
            <person name="Pandey M.K."/>
            <person name="Ge S."/>
            <person name="Xu Q."/>
            <person name="Li N."/>
            <person name="Li G."/>
            <person name="Huang Y."/>
            <person name="Saxena R.K."/>
            <person name="Ji Y."/>
            <person name="Li M."/>
            <person name="Yan X."/>
            <person name="He Y."/>
            <person name="Liu Y."/>
            <person name="Wang X."/>
            <person name="Xiang C."/>
            <person name="Varshney R.K."/>
            <person name="Ding H."/>
            <person name="Gao S."/>
            <person name="Zong X."/>
        </authorList>
    </citation>
    <scope>NUCLEOTIDE SEQUENCE [LARGE SCALE GENOMIC DNA]</scope>
    <source>
        <strain evidence="5 6">cv. Zhongwan 6</strain>
    </source>
</reference>
<keyword evidence="1" id="KW-0489">Methyltransferase</keyword>
<dbReference type="InterPro" id="IPR001077">
    <property type="entry name" value="COMT_C"/>
</dbReference>
<dbReference type="GO" id="GO:0032259">
    <property type="term" value="P:methylation"/>
    <property type="evidence" value="ECO:0007669"/>
    <property type="project" value="UniProtKB-KW"/>
</dbReference>
<comment type="caution">
    <text evidence="5">The sequence shown here is derived from an EMBL/GenBank/DDBJ whole genome shotgun (WGS) entry which is preliminary data.</text>
</comment>
<sequence length="137" mass="15338">MACDALLVSNLLIETCKGVFDGLESLVDDAGGTGSMAKAFAKSFPQMEFIVFDLPHVVNDLQGSNNLNYVGGDMFQEIPQGHVILLKEKFTVMNWNAMDYAHVNQRTLSTYKVLESRVMSFLLWCESSQKYLIVTVF</sequence>
<evidence type="ECO:0000256" key="3">
    <source>
        <dbReference type="ARBA" id="ARBA00022691"/>
    </source>
</evidence>
<evidence type="ECO:0000313" key="5">
    <source>
        <dbReference type="EMBL" id="KAI5434983.1"/>
    </source>
</evidence>
<evidence type="ECO:0000256" key="1">
    <source>
        <dbReference type="ARBA" id="ARBA00022603"/>
    </source>
</evidence>
<dbReference type="AlphaFoldDB" id="A0A9D4Y8J4"/>
<dbReference type="EMBL" id="JAMSHJ010000002">
    <property type="protein sequence ID" value="KAI5434983.1"/>
    <property type="molecule type" value="Genomic_DNA"/>
</dbReference>
<dbReference type="Pfam" id="PF00891">
    <property type="entry name" value="Methyltransf_2"/>
    <property type="match status" value="1"/>
</dbReference>
<name>A0A9D4Y8J4_PEA</name>
<keyword evidence="6" id="KW-1185">Reference proteome</keyword>
<evidence type="ECO:0000313" key="6">
    <source>
        <dbReference type="Proteomes" id="UP001058974"/>
    </source>
</evidence>
<dbReference type="GO" id="GO:0008171">
    <property type="term" value="F:O-methyltransferase activity"/>
    <property type="evidence" value="ECO:0007669"/>
    <property type="project" value="InterPro"/>
</dbReference>
<proteinExistence type="predicted"/>
<organism evidence="5 6">
    <name type="scientific">Pisum sativum</name>
    <name type="common">Garden pea</name>
    <name type="synonym">Lathyrus oleraceus</name>
    <dbReference type="NCBI Taxonomy" id="3888"/>
    <lineage>
        <taxon>Eukaryota</taxon>
        <taxon>Viridiplantae</taxon>
        <taxon>Streptophyta</taxon>
        <taxon>Embryophyta</taxon>
        <taxon>Tracheophyta</taxon>
        <taxon>Spermatophyta</taxon>
        <taxon>Magnoliopsida</taxon>
        <taxon>eudicotyledons</taxon>
        <taxon>Gunneridae</taxon>
        <taxon>Pentapetalae</taxon>
        <taxon>rosids</taxon>
        <taxon>fabids</taxon>
        <taxon>Fabales</taxon>
        <taxon>Fabaceae</taxon>
        <taxon>Papilionoideae</taxon>
        <taxon>50 kb inversion clade</taxon>
        <taxon>NPAAA clade</taxon>
        <taxon>Hologalegina</taxon>
        <taxon>IRL clade</taxon>
        <taxon>Fabeae</taxon>
        <taxon>Lathyrus</taxon>
    </lineage>
</organism>
<keyword evidence="3" id="KW-0949">S-adenosyl-L-methionine</keyword>
<dbReference type="PROSITE" id="PS51683">
    <property type="entry name" value="SAM_OMT_II"/>
    <property type="match status" value="1"/>
</dbReference>
<gene>
    <name evidence="5" type="ORF">KIW84_021711</name>
</gene>
<dbReference type="PANTHER" id="PTHR11746">
    <property type="entry name" value="O-METHYLTRANSFERASE"/>
    <property type="match status" value="1"/>
</dbReference>
<dbReference type="Gramene" id="Psat02G0171100-T1">
    <property type="protein sequence ID" value="KAI5434983.1"/>
    <property type="gene ID" value="KIW84_021711"/>
</dbReference>